<proteinExistence type="predicted"/>
<evidence type="ECO:0000259" key="2">
    <source>
        <dbReference type="Pfam" id="PF20581"/>
    </source>
</evidence>
<feature type="transmembrane region" description="Helical" evidence="1">
    <location>
        <begin position="290"/>
        <end position="310"/>
    </location>
</feature>
<name>A0A382Q1L4_9ZZZZ</name>
<gene>
    <name evidence="3" type="ORF">METZ01_LOCUS331146</name>
</gene>
<evidence type="ECO:0000256" key="1">
    <source>
        <dbReference type="SAM" id="Phobius"/>
    </source>
</evidence>
<feature type="domain" description="DUF6785" evidence="2">
    <location>
        <begin position="2"/>
        <end position="327"/>
    </location>
</feature>
<dbReference type="EMBL" id="UINC01110646">
    <property type="protein sequence ID" value="SVC78292.1"/>
    <property type="molecule type" value="Genomic_DNA"/>
</dbReference>
<sequence length="338" mass="38056">GPYNSLVVTGSYLTIDFTTAAAILVLFVTALFINGFLRRFLPSQSLSSGELSITYLMSAIACSICTMGLTLYLIPILPALHYLASDENQWAQELQPYVPHWLVPQSDAAIRGFYEGISKGQPIPWMDWIKPLMAWAPVILGLYMVMIAMAVLFRRQWIEHERLSYPLAQLPLTMASQEPNRALNRFFRNPIMWAGFALPFIVTSVNGLNAYFHFIPKVLLSTSLFIIPDMQSLTINISFPMMGFAYLTHQEVALSLWVFYLIGYAINGMFTKLGITRTVDLDIYTQNDGGSIMAFIQFGALITLVGYTLWTARAHLRVTWGAALRPETGYKDDFSMRG</sequence>
<dbReference type="InterPro" id="IPR046712">
    <property type="entry name" value="DUF6785"/>
</dbReference>
<evidence type="ECO:0000313" key="3">
    <source>
        <dbReference type="EMBL" id="SVC78292.1"/>
    </source>
</evidence>
<reference evidence="3" key="1">
    <citation type="submission" date="2018-05" db="EMBL/GenBank/DDBJ databases">
        <authorList>
            <person name="Lanie J.A."/>
            <person name="Ng W.-L."/>
            <person name="Kazmierczak K.M."/>
            <person name="Andrzejewski T.M."/>
            <person name="Davidsen T.M."/>
            <person name="Wayne K.J."/>
            <person name="Tettelin H."/>
            <person name="Glass J.I."/>
            <person name="Rusch D."/>
            <person name="Podicherti R."/>
            <person name="Tsui H.-C.T."/>
            <person name="Winkler M.E."/>
        </authorList>
    </citation>
    <scope>NUCLEOTIDE SEQUENCE</scope>
</reference>
<feature type="transmembrane region" description="Helical" evidence="1">
    <location>
        <begin position="132"/>
        <end position="153"/>
    </location>
</feature>
<feature type="transmembrane region" description="Helical" evidence="1">
    <location>
        <begin position="53"/>
        <end position="74"/>
    </location>
</feature>
<keyword evidence="1" id="KW-0472">Membrane</keyword>
<feature type="transmembrane region" description="Helical" evidence="1">
    <location>
        <begin position="20"/>
        <end position="41"/>
    </location>
</feature>
<dbReference type="AlphaFoldDB" id="A0A382Q1L4"/>
<keyword evidence="1" id="KW-0812">Transmembrane</keyword>
<protein>
    <recommendedName>
        <fullName evidence="2">DUF6785 domain-containing protein</fullName>
    </recommendedName>
</protein>
<feature type="transmembrane region" description="Helical" evidence="1">
    <location>
        <begin position="218"/>
        <end position="239"/>
    </location>
</feature>
<feature type="non-terminal residue" evidence="3">
    <location>
        <position position="338"/>
    </location>
</feature>
<feature type="transmembrane region" description="Helical" evidence="1">
    <location>
        <begin position="251"/>
        <end position="270"/>
    </location>
</feature>
<keyword evidence="1" id="KW-1133">Transmembrane helix</keyword>
<feature type="non-terminal residue" evidence="3">
    <location>
        <position position="1"/>
    </location>
</feature>
<organism evidence="3">
    <name type="scientific">marine metagenome</name>
    <dbReference type="NCBI Taxonomy" id="408172"/>
    <lineage>
        <taxon>unclassified sequences</taxon>
        <taxon>metagenomes</taxon>
        <taxon>ecological metagenomes</taxon>
    </lineage>
</organism>
<accession>A0A382Q1L4</accession>
<dbReference type="Pfam" id="PF20581">
    <property type="entry name" value="DUF6785"/>
    <property type="match status" value="1"/>
</dbReference>
<feature type="transmembrane region" description="Helical" evidence="1">
    <location>
        <begin position="191"/>
        <end position="212"/>
    </location>
</feature>